<reference evidence="1 2" key="1">
    <citation type="submission" date="2020-06" db="EMBL/GenBank/DDBJ databases">
        <authorList>
            <person name="Li R."/>
            <person name="Bekaert M."/>
        </authorList>
    </citation>
    <scope>NUCLEOTIDE SEQUENCE [LARGE SCALE GENOMIC DNA]</scope>
    <source>
        <strain evidence="2">wild</strain>
    </source>
</reference>
<gene>
    <name evidence="1" type="ORF">MCOR_55307</name>
</gene>
<dbReference type="AlphaFoldDB" id="A0A6J8EW00"/>
<sequence>MTEETEDINISNQIPENAIQSATVEASEEETLAKSVLSLKSSIKKSNMKTVEGKTSGKSHDISQNVEKNNAAINKAESSYSTIHYTGRGLIHPHTVRHVTPNYIHTAYMNPYTPMPNILAGMHSPYGTPTHMYQHPMSGVNIPIRTTRIPESTARTTSLCND</sequence>
<dbReference type="Proteomes" id="UP000507470">
    <property type="component" value="Unassembled WGS sequence"/>
</dbReference>
<name>A0A6J8EW00_MYTCO</name>
<evidence type="ECO:0000313" key="2">
    <source>
        <dbReference type="Proteomes" id="UP000507470"/>
    </source>
</evidence>
<evidence type="ECO:0000313" key="1">
    <source>
        <dbReference type="EMBL" id="CAC5423331.1"/>
    </source>
</evidence>
<keyword evidence="2" id="KW-1185">Reference proteome</keyword>
<accession>A0A6J8EW00</accession>
<protein>
    <submittedName>
        <fullName evidence="1">Uncharacterized protein</fullName>
    </submittedName>
</protein>
<proteinExistence type="predicted"/>
<organism evidence="1 2">
    <name type="scientific">Mytilus coruscus</name>
    <name type="common">Sea mussel</name>
    <dbReference type="NCBI Taxonomy" id="42192"/>
    <lineage>
        <taxon>Eukaryota</taxon>
        <taxon>Metazoa</taxon>
        <taxon>Spiralia</taxon>
        <taxon>Lophotrochozoa</taxon>
        <taxon>Mollusca</taxon>
        <taxon>Bivalvia</taxon>
        <taxon>Autobranchia</taxon>
        <taxon>Pteriomorphia</taxon>
        <taxon>Mytilida</taxon>
        <taxon>Mytiloidea</taxon>
        <taxon>Mytilidae</taxon>
        <taxon>Mytilinae</taxon>
        <taxon>Mytilus</taxon>
    </lineage>
</organism>
<dbReference type="EMBL" id="CACVKT020009760">
    <property type="protein sequence ID" value="CAC5423331.1"/>
    <property type="molecule type" value="Genomic_DNA"/>
</dbReference>